<comment type="subcellular location">
    <subcellularLocation>
        <location evidence="1">Cell membrane</location>
        <topology evidence="1">Multi-pass membrane protein</topology>
    </subcellularLocation>
</comment>
<evidence type="ECO:0000313" key="9">
    <source>
        <dbReference type="Proteomes" id="UP000660680"/>
    </source>
</evidence>
<feature type="transmembrane region" description="Helical" evidence="6">
    <location>
        <begin position="12"/>
        <end position="31"/>
    </location>
</feature>
<dbReference type="AlphaFoldDB" id="A0A918GED9"/>
<dbReference type="Pfam" id="PF07690">
    <property type="entry name" value="MFS_1"/>
    <property type="match status" value="1"/>
</dbReference>
<feature type="transmembrane region" description="Helical" evidence="6">
    <location>
        <begin position="209"/>
        <end position="237"/>
    </location>
</feature>
<feature type="transmembrane region" description="Helical" evidence="6">
    <location>
        <begin position="138"/>
        <end position="160"/>
    </location>
</feature>
<accession>A0A918GED9</accession>
<dbReference type="InterPro" id="IPR011701">
    <property type="entry name" value="MFS"/>
</dbReference>
<organism evidence="8 9">
    <name type="scientific">Actinokineospora fastidiosa</name>
    <dbReference type="NCBI Taxonomy" id="1816"/>
    <lineage>
        <taxon>Bacteria</taxon>
        <taxon>Bacillati</taxon>
        <taxon>Actinomycetota</taxon>
        <taxon>Actinomycetes</taxon>
        <taxon>Pseudonocardiales</taxon>
        <taxon>Pseudonocardiaceae</taxon>
        <taxon>Actinokineospora</taxon>
    </lineage>
</organism>
<feature type="transmembrane region" description="Helical" evidence="6">
    <location>
        <begin position="334"/>
        <end position="359"/>
    </location>
</feature>
<protein>
    <submittedName>
        <fullName evidence="8">Transporter, MFS family protein</fullName>
    </submittedName>
</protein>
<dbReference type="Proteomes" id="UP000660680">
    <property type="component" value="Unassembled WGS sequence"/>
</dbReference>
<evidence type="ECO:0000256" key="6">
    <source>
        <dbReference type="SAM" id="Phobius"/>
    </source>
</evidence>
<feature type="transmembrane region" description="Helical" evidence="6">
    <location>
        <begin position="243"/>
        <end position="264"/>
    </location>
</feature>
<keyword evidence="4 6" id="KW-1133">Transmembrane helix</keyword>
<keyword evidence="9" id="KW-1185">Reference proteome</keyword>
<evidence type="ECO:0000256" key="2">
    <source>
        <dbReference type="ARBA" id="ARBA00022448"/>
    </source>
</evidence>
<reference evidence="8" key="2">
    <citation type="submission" date="2020-09" db="EMBL/GenBank/DDBJ databases">
        <authorList>
            <person name="Sun Q."/>
            <person name="Ohkuma M."/>
        </authorList>
    </citation>
    <scope>NUCLEOTIDE SEQUENCE</scope>
    <source>
        <strain evidence="8">JCM 3276</strain>
    </source>
</reference>
<sequence>MARARSAGPRCVLITLCVTEITSWGVLFYAFPVLASRITATTGWSATVLTAAFSAGQLVAAGVGIPVGRVLDRHGPRAVMTAGSALGVLAVVIVAAAPDPGWFTAGWLLAGAAMGATLYPPAFAALTRWHGPDRVRALTVLTLAAGLASTVFAPLTAALAEWLDWRGAYLALAAILAAVTVPGHWFGLRPPWPDRPGGTRPAAAPAVGLPFVALAAAVCLAGFVASAVVVNLVPLLIARGADTATAAVALGLGGAGQVAGRLGYPALARRAGVRTRTAVVLLAMAATTAALAVATGIAVLIVAAVAAGLARGVFTLLHATAVSDRWGTAHYGRLTGLLSAPATAAGALAPFAGAALAVLLGGYPAAFLVLACLAVVAAVTSLASHPKEKP</sequence>
<feature type="transmembrane region" description="Helical" evidence="6">
    <location>
        <begin position="365"/>
        <end position="384"/>
    </location>
</feature>
<gene>
    <name evidence="8" type="ORF">GCM10010171_26220</name>
</gene>
<dbReference type="GO" id="GO:0022857">
    <property type="term" value="F:transmembrane transporter activity"/>
    <property type="evidence" value="ECO:0007669"/>
    <property type="project" value="InterPro"/>
</dbReference>
<evidence type="ECO:0000313" key="8">
    <source>
        <dbReference type="EMBL" id="GGS31120.1"/>
    </source>
</evidence>
<dbReference type="InterPro" id="IPR052983">
    <property type="entry name" value="MFS_Riboflavin_Transporter"/>
</dbReference>
<dbReference type="PANTHER" id="PTHR43385:SF1">
    <property type="entry name" value="RIBOFLAVIN TRANSPORTER RIBJ"/>
    <property type="match status" value="1"/>
</dbReference>
<dbReference type="EMBL" id="BMRB01000002">
    <property type="protein sequence ID" value="GGS31120.1"/>
    <property type="molecule type" value="Genomic_DNA"/>
</dbReference>
<dbReference type="PANTHER" id="PTHR43385">
    <property type="entry name" value="RIBOFLAVIN TRANSPORTER RIBJ"/>
    <property type="match status" value="1"/>
</dbReference>
<dbReference type="SUPFAM" id="SSF103473">
    <property type="entry name" value="MFS general substrate transporter"/>
    <property type="match status" value="1"/>
</dbReference>
<name>A0A918GED9_9PSEU</name>
<dbReference type="InterPro" id="IPR036259">
    <property type="entry name" value="MFS_trans_sf"/>
</dbReference>
<proteinExistence type="predicted"/>
<feature type="transmembrane region" description="Helical" evidence="6">
    <location>
        <begin position="276"/>
        <end position="294"/>
    </location>
</feature>
<keyword evidence="3 6" id="KW-0812">Transmembrane</keyword>
<dbReference type="InterPro" id="IPR020846">
    <property type="entry name" value="MFS_dom"/>
</dbReference>
<dbReference type="GO" id="GO:0005886">
    <property type="term" value="C:plasma membrane"/>
    <property type="evidence" value="ECO:0007669"/>
    <property type="project" value="UniProtKB-SubCell"/>
</dbReference>
<feature type="transmembrane region" description="Helical" evidence="6">
    <location>
        <begin position="104"/>
        <end position="126"/>
    </location>
</feature>
<feature type="transmembrane region" description="Helical" evidence="6">
    <location>
        <begin position="43"/>
        <end position="67"/>
    </location>
</feature>
<evidence type="ECO:0000256" key="5">
    <source>
        <dbReference type="ARBA" id="ARBA00023136"/>
    </source>
</evidence>
<feature type="transmembrane region" description="Helical" evidence="6">
    <location>
        <begin position="166"/>
        <end position="188"/>
    </location>
</feature>
<comment type="caution">
    <text evidence="8">The sequence shown here is derived from an EMBL/GenBank/DDBJ whole genome shotgun (WGS) entry which is preliminary data.</text>
</comment>
<dbReference type="RefSeq" id="WP_189210680.1">
    <property type="nucleotide sequence ID" value="NZ_BMRB01000002.1"/>
</dbReference>
<feature type="transmembrane region" description="Helical" evidence="6">
    <location>
        <begin position="79"/>
        <end position="98"/>
    </location>
</feature>
<feature type="domain" description="Major facilitator superfamily (MFS) profile" evidence="7">
    <location>
        <begin position="1"/>
        <end position="389"/>
    </location>
</feature>
<reference evidence="8" key="1">
    <citation type="journal article" date="2014" name="Int. J. Syst. Evol. Microbiol.">
        <title>Complete genome sequence of Corynebacterium casei LMG S-19264T (=DSM 44701T), isolated from a smear-ripened cheese.</title>
        <authorList>
            <consortium name="US DOE Joint Genome Institute (JGI-PGF)"/>
            <person name="Walter F."/>
            <person name="Albersmeier A."/>
            <person name="Kalinowski J."/>
            <person name="Ruckert C."/>
        </authorList>
    </citation>
    <scope>NUCLEOTIDE SEQUENCE</scope>
    <source>
        <strain evidence="8">JCM 3276</strain>
    </source>
</reference>
<dbReference type="Gene3D" id="1.20.1250.20">
    <property type="entry name" value="MFS general substrate transporter like domains"/>
    <property type="match status" value="2"/>
</dbReference>
<dbReference type="PROSITE" id="PS50850">
    <property type="entry name" value="MFS"/>
    <property type="match status" value="1"/>
</dbReference>
<keyword evidence="2" id="KW-0813">Transport</keyword>
<evidence type="ECO:0000259" key="7">
    <source>
        <dbReference type="PROSITE" id="PS50850"/>
    </source>
</evidence>
<evidence type="ECO:0000256" key="1">
    <source>
        <dbReference type="ARBA" id="ARBA00004651"/>
    </source>
</evidence>
<evidence type="ECO:0000256" key="4">
    <source>
        <dbReference type="ARBA" id="ARBA00022989"/>
    </source>
</evidence>
<keyword evidence="5 6" id="KW-0472">Membrane</keyword>
<evidence type="ECO:0000256" key="3">
    <source>
        <dbReference type="ARBA" id="ARBA00022692"/>
    </source>
</evidence>